<evidence type="ECO:0000256" key="4">
    <source>
        <dbReference type="ARBA" id="ARBA00008779"/>
    </source>
</evidence>
<feature type="region of interest" description="Disordered" evidence="9">
    <location>
        <begin position="591"/>
        <end position="611"/>
    </location>
</feature>
<dbReference type="GO" id="GO:0046872">
    <property type="term" value="F:metal ion binding"/>
    <property type="evidence" value="ECO:0007669"/>
    <property type="project" value="UniProtKB-KW"/>
</dbReference>
<keyword evidence="13" id="KW-1185">Reference proteome</keyword>
<sequence>MNSKYYNYSINMNGKKIKHGFDYSKDYYPDLIVNDSIAFLRQSKKNSAHKPVMLTMSFPAPHGPEDSAPQYSDLFFNVTSHHIPSYDYAPNPDKQWILQVTNKMQPIHRQFTDLLMTKRLQTLQSVDAAVQRVVEELAVLGELHNTYIIYTSDHGYHLGQFGLIKGKSFPFEFDVRVPFLVRGPGIDPGAIIDEIVLNIDLAPTFLDIAGVDAPPHMDGRSILPLFLNANRKKRKWPDTFLIESSGRRENPFLEAKLRRLNNLDSFLRSTTLASVDNETTVMAFDNDTSSVSGIPEVSSTPVNKIYESEEGLDDDESGDEKDIHDLMVDPLKMVELESGIQEEEITNQDRPPLKREQMQLDNRVLPGFIPLYTKSERLIKECAQPNMQKPCAVHQKWFCEYDSGRWRKHKCKSVPMLQQPVEKFRKCACFTPHGPVYKKVPMEAISRKSLRNMKRNKRDIGLNNVITNLIHFEDEADPSVKILRKRDTLEQVDDVMLDLKGQIDDLQFVNSSVIDDALRSRNLETNRIGDTISGCRILGRGNVNCSNQVYSNRKVWQKSRHEVNNEIQELKDKLDKLKEIRRHLKHYRPYGGDLSTEDSSEKMNRFSEQNPIGPRLRINKRKHKKGFEGRRIPKPTKPRISAESRAELEDIQNGTAAVGNSFEITTEGIKIHKHKHTKNHPLSTTEKNSLGEIPYPLENCHCEILETDFSNSSDEREMMRLNKRRLDEEKMRRKARRQRKKENMDKQCSSEKMNCFHHDNDHWKTVPLWTNGPFCFCMNSNNNTYSCVRTINVTHNFLYCEFTTGLVTFYNLRIDPFELQNRLDQLKPEEKSFLHDQLKEMMACKGASCTVNQMPLKSRNNNPHKPITNGYHRYKKKRIFPGDTRNGHVIPNGTYSSKHFLRLATRNNSANMGRKQIPFGTTRRKRKLARERH</sequence>
<comment type="subcellular location">
    <subcellularLocation>
        <location evidence="2">Cell surface</location>
    </subcellularLocation>
    <subcellularLocation>
        <location evidence="3">Golgi apparatus</location>
        <location evidence="3">Golgi stack</location>
    </subcellularLocation>
</comment>
<feature type="region of interest" description="Disordered" evidence="9">
    <location>
        <begin position="912"/>
        <end position="933"/>
    </location>
</feature>
<evidence type="ECO:0000259" key="11">
    <source>
        <dbReference type="Pfam" id="PF12548"/>
    </source>
</evidence>
<dbReference type="GO" id="GO:0008449">
    <property type="term" value="F:N-acetylglucosamine-6-sulfatase activity"/>
    <property type="evidence" value="ECO:0007669"/>
    <property type="project" value="TreeGrafter"/>
</dbReference>
<gene>
    <name evidence="12" type="ORF">WA026_006494</name>
</gene>
<dbReference type="AlphaFoldDB" id="A0AAW1UF66"/>
<dbReference type="GO" id="GO:0005539">
    <property type="term" value="F:glycosaminoglycan binding"/>
    <property type="evidence" value="ECO:0007669"/>
    <property type="project" value="TreeGrafter"/>
</dbReference>
<feature type="compositionally biased region" description="Basic residues" evidence="9">
    <location>
        <begin position="922"/>
        <end position="933"/>
    </location>
</feature>
<evidence type="ECO:0000256" key="5">
    <source>
        <dbReference type="ARBA" id="ARBA00022723"/>
    </source>
</evidence>
<evidence type="ECO:0000256" key="8">
    <source>
        <dbReference type="SAM" id="Coils"/>
    </source>
</evidence>
<name>A0AAW1UF66_9CUCU</name>
<dbReference type="PANTHER" id="PTHR43108:SF16">
    <property type="entry name" value="EXTRACELLULAR SULFATASE SULF-1 HOMOLOG"/>
    <property type="match status" value="1"/>
</dbReference>
<dbReference type="Proteomes" id="UP001431783">
    <property type="component" value="Unassembled WGS sequence"/>
</dbReference>
<dbReference type="EMBL" id="JARQZJ010000062">
    <property type="protein sequence ID" value="KAK9879426.1"/>
    <property type="molecule type" value="Genomic_DNA"/>
</dbReference>
<evidence type="ECO:0000256" key="3">
    <source>
        <dbReference type="ARBA" id="ARBA00004348"/>
    </source>
</evidence>
<dbReference type="InterPro" id="IPR017850">
    <property type="entry name" value="Alkaline_phosphatase_core_sf"/>
</dbReference>
<comment type="caution">
    <text evidence="12">The sequence shown here is derived from an EMBL/GenBank/DDBJ whole genome shotgun (WGS) entry which is preliminary data.</text>
</comment>
<evidence type="ECO:0000313" key="13">
    <source>
        <dbReference type="Proteomes" id="UP001431783"/>
    </source>
</evidence>
<keyword evidence="8" id="KW-0175">Coiled coil</keyword>
<evidence type="ECO:0000256" key="6">
    <source>
        <dbReference type="ARBA" id="ARBA00022837"/>
    </source>
</evidence>
<evidence type="ECO:0000256" key="1">
    <source>
        <dbReference type="ARBA" id="ARBA00001913"/>
    </source>
</evidence>
<dbReference type="Pfam" id="PF12548">
    <property type="entry name" value="DUF3740"/>
    <property type="match status" value="1"/>
</dbReference>
<keyword evidence="6" id="KW-0106">Calcium</keyword>
<reference evidence="12 13" key="1">
    <citation type="submission" date="2023-03" db="EMBL/GenBank/DDBJ databases">
        <title>Genome insight into feeding habits of ladybird beetles.</title>
        <authorList>
            <person name="Li H.-S."/>
            <person name="Huang Y.-H."/>
            <person name="Pang H."/>
        </authorList>
    </citation>
    <scope>NUCLEOTIDE SEQUENCE [LARGE SCALE GENOMIC DNA]</scope>
    <source>
        <strain evidence="12">SYSU_2023b</strain>
        <tissue evidence="12">Whole body</tissue>
    </source>
</reference>
<accession>A0AAW1UF66</accession>
<feature type="coiled-coil region" evidence="8">
    <location>
        <begin position="553"/>
        <end position="587"/>
    </location>
</feature>
<dbReference type="InterPro" id="IPR000917">
    <property type="entry name" value="Sulfatase_N"/>
</dbReference>
<protein>
    <submittedName>
        <fullName evidence="12">Uncharacterized protein</fullName>
    </submittedName>
</protein>
<dbReference type="PANTHER" id="PTHR43108">
    <property type="entry name" value="N-ACETYLGLUCOSAMINE-6-SULFATASE FAMILY MEMBER"/>
    <property type="match status" value="1"/>
</dbReference>
<evidence type="ECO:0000313" key="12">
    <source>
        <dbReference type="EMBL" id="KAK9879426.1"/>
    </source>
</evidence>
<keyword evidence="5" id="KW-0479">Metal-binding</keyword>
<evidence type="ECO:0000259" key="10">
    <source>
        <dbReference type="Pfam" id="PF00884"/>
    </source>
</evidence>
<proteinExistence type="inferred from homology"/>
<evidence type="ECO:0000256" key="2">
    <source>
        <dbReference type="ARBA" id="ARBA00004241"/>
    </source>
</evidence>
<dbReference type="GO" id="GO:0009986">
    <property type="term" value="C:cell surface"/>
    <property type="evidence" value="ECO:0007669"/>
    <property type="project" value="UniProtKB-SubCell"/>
</dbReference>
<feature type="region of interest" description="Disordered" evidence="9">
    <location>
        <begin position="623"/>
        <end position="644"/>
    </location>
</feature>
<comment type="similarity">
    <text evidence="4">Belongs to the sulfatase family.</text>
</comment>
<comment type="cofactor">
    <cofactor evidence="1">
        <name>Ca(2+)</name>
        <dbReference type="ChEBI" id="CHEBI:29108"/>
    </cofactor>
</comment>
<keyword evidence="7" id="KW-0333">Golgi apparatus</keyword>
<organism evidence="12 13">
    <name type="scientific">Henosepilachna vigintioctopunctata</name>
    <dbReference type="NCBI Taxonomy" id="420089"/>
    <lineage>
        <taxon>Eukaryota</taxon>
        <taxon>Metazoa</taxon>
        <taxon>Ecdysozoa</taxon>
        <taxon>Arthropoda</taxon>
        <taxon>Hexapoda</taxon>
        <taxon>Insecta</taxon>
        <taxon>Pterygota</taxon>
        <taxon>Neoptera</taxon>
        <taxon>Endopterygota</taxon>
        <taxon>Coleoptera</taxon>
        <taxon>Polyphaga</taxon>
        <taxon>Cucujiformia</taxon>
        <taxon>Coccinelloidea</taxon>
        <taxon>Coccinellidae</taxon>
        <taxon>Epilachninae</taxon>
        <taxon>Epilachnini</taxon>
        <taxon>Henosepilachna</taxon>
    </lineage>
</organism>
<feature type="domain" description="Extracellular sulfatase C-terminal" evidence="11">
    <location>
        <begin position="495"/>
        <end position="590"/>
    </location>
</feature>
<evidence type="ECO:0000256" key="9">
    <source>
        <dbReference type="SAM" id="MobiDB-lite"/>
    </source>
</evidence>
<dbReference type="InterPro" id="IPR024609">
    <property type="entry name" value="Extracellular_sulfatase_C"/>
</dbReference>
<dbReference type="SUPFAM" id="SSF53649">
    <property type="entry name" value="Alkaline phosphatase-like"/>
    <property type="match status" value="2"/>
</dbReference>
<dbReference type="GO" id="GO:0005795">
    <property type="term" value="C:Golgi stack"/>
    <property type="evidence" value="ECO:0007669"/>
    <property type="project" value="UniProtKB-SubCell"/>
</dbReference>
<dbReference type="Pfam" id="PF00884">
    <property type="entry name" value="Sulfatase"/>
    <property type="match status" value="1"/>
</dbReference>
<evidence type="ECO:0000256" key="7">
    <source>
        <dbReference type="ARBA" id="ARBA00023034"/>
    </source>
</evidence>
<feature type="domain" description="Sulfatase N-terminal" evidence="10">
    <location>
        <begin position="12"/>
        <end position="211"/>
    </location>
</feature>
<dbReference type="Gene3D" id="3.40.720.10">
    <property type="entry name" value="Alkaline Phosphatase, subunit A"/>
    <property type="match status" value="1"/>
</dbReference>